<dbReference type="GO" id="GO:0007165">
    <property type="term" value="P:signal transduction"/>
    <property type="evidence" value="ECO:0007669"/>
    <property type="project" value="UniProtKB-KW"/>
</dbReference>
<keyword evidence="3 5" id="KW-0807">Transducer</keyword>
<dbReference type="Gene3D" id="6.10.340.10">
    <property type="match status" value="1"/>
</dbReference>
<keyword evidence="6" id="KW-0812">Transmembrane</keyword>
<dbReference type="Proteomes" id="UP000594688">
    <property type="component" value="Chromosome"/>
</dbReference>
<dbReference type="SUPFAM" id="SSF58104">
    <property type="entry name" value="Methyl-accepting chemotaxis protein (MCP) signaling domain"/>
    <property type="match status" value="1"/>
</dbReference>
<dbReference type="EMBL" id="CP048685">
    <property type="protein sequence ID" value="QPJ62981.1"/>
    <property type="molecule type" value="Genomic_DNA"/>
</dbReference>
<feature type="domain" description="HAMP" evidence="9">
    <location>
        <begin position="377"/>
        <end position="430"/>
    </location>
</feature>
<evidence type="ECO:0000256" key="4">
    <source>
        <dbReference type="ARBA" id="ARBA00029447"/>
    </source>
</evidence>
<evidence type="ECO:0000259" key="7">
    <source>
        <dbReference type="PROSITE" id="PS50111"/>
    </source>
</evidence>
<dbReference type="SUPFAM" id="SSF158472">
    <property type="entry name" value="HAMP domain-like"/>
    <property type="match status" value="1"/>
</dbReference>
<dbReference type="SMART" id="SM00304">
    <property type="entry name" value="HAMP"/>
    <property type="match status" value="2"/>
</dbReference>
<sequence length="792" mass="85729">MEMIKNLSLKKKIFGAFTLLFLVLIGSGWAITSNLLKSSDDTKITNALGRQRMLTQAMSKSVLGYGMSQSRKKTIEKQTNDLDRFITKMRGTYTQMVVKPVKATQFPISMDPDNEGHPAIPFPATFTRMVNEKVGEGRDFTVSIISEDPINPKQVLATSLDKEANRFLKKNPKKIFSKVYEESGKLYMGLYTADIATVQACAGCHTAMKGKDFKVGDMLGIRNYRLVYSNAIGVGKSELNANMSEFNNAKKIFVDTLRAVQKGGEFPLDLKMTEYTSIERVDDPELQNHLTRVEGLFGNFSNAVDSMIKSETNSDPYRKAQFDILNLGNELRTASDAAVTRFAQLAKESQDQIFYAVGISTGISLAFLIAIAGFFSKMVITPMQKMAKSMEQAGNGNLTHEELEVTSRDEVGILFGSFNSLMSGLRSFMDHSKEILQGNTENDQFEVKGEFHTALGDMLVQARERKEITERERKQAVELQTKVDQMLDTVKAAASGDLTKQVMVNGNDAIGQMGAGLSNFLKTLRTSMARIGQNSNYLTDSSSKMSEVSQQLSGNAEETSAQADVVTNASTTVNENMNAVAAASEEMNASIREIAESSSQAAQVASSAVEMAKTANEKVSKLGDSSAEIGHVIKVINSIAEQTNLLALNATIEAARAGEAGKGFAVVANEVKELANATAKATEEISQKIQAIQEDTSNAVDSIGQITGVINKISDISSTIASAVEEQTATTNEIGRSVNEAARSSSEISENISGVAVAAKSTTEGATNTQTAASEMSKMAAELQELVSQFKC</sequence>
<comment type="similarity">
    <text evidence="4">Belongs to the methyl-accepting chemotaxis (MCP) protein family.</text>
</comment>
<dbReference type="InterPro" id="IPR003660">
    <property type="entry name" value="HAMP_dom"/>
</dbReference>
<protein>
    <submittedName>
        <fullName evidence="10">HAMP domain-containing protein</fullName>
    </submittedName>
</protein>
<evidence type="ECO:0000313" key="10">
    <source>
        <dbReference type="EMBL" id="QPJ62981.1"/>
    </source>
</evidence>
<evidence type="ECO:0000256" key="1">
    <source>
        <dbReference type="ARBA" id="ARBA00004429"/>
    </source>
</evidence>
<dbReference type="PROSITE" id="PS50111">
    <property type="entry name" value="CHEMOTAXIS_TRANSDUC_2"/>
    <property type="match status" value="1"/>
</dbReference>
<feature type="domain" description="T-SNARE coiled-coil homology" evidence="8">
    <location>
        <begin position="693"/>
        <end position="755"/>
    </location>
</feature>
<feature type="domain" description="HAMP" evidence="9">
    <location>
        <begin position="483"/>
        <end position="529"/>
    </location>
</feature>
<evidence type="ECO:0000259" key="9">
    <source>
        <dbReference type="PROSITE" id="PS50885"/>
    </source>
</evidence>
<dbReference type="KEGG" id="nli:G3M70_14295"/>
<keyword evidence="2" id="KW-0997">Cell inner membrane</keyword>
<dbReference type="Pfam" id="PF00015">
    <property type="entry name" value="MCPsignal"/>
    <property type="match status" value="1"/>
</dbReference>
<organism evidence="10 11">
    <name type="scientific">Candidatus Nitronauta litoralis</name>
    <dbReference type="NCBI Taxonomy" id="2705533"/>
    <lineage>
        <taxon>Bacteria</taxon>
        <taxon>Pseudomonadati</taxon>
        <taxon>Nitrospinota/Tectimicrobiota group</taxon>
        <taxon>Nitrospinota</taxon>
        <taxon>Nitrospinia</taxon>
        <taxon>Nitrospinales</taxon>
        <taxon>Nitrospinaceae</taxon>
        <taxon>Candidatus Nitronauta</taxon>
    </lineage>
</organism>
<keyword evidence="2" id="KW-1003">Cell membrane</keyword>
<keyword evidence="6" id="KW-0472">Membrane</keyword>
<keyword evidence="6" id="KW-1133">Transmembrane helix</keyword>
<proteinExistence type="inferred from homology"/>
<dbReference type="Pfam" id="PF00672">
    <property type="entry name" value="HAMP"/>
    <property type="match status" value="1"/>
</dbReference>
<dbReference type="CDD" id="cd11386">
    <property type="entry name" value="MCP_signal"/>
    <property type="match status" value="1"/>
</dbReference>
<dbReference type="InterPro" id="IPR004089">
    <property type="entry name" value="MCPsignal_dom"/>
</dbReference>
<dbReference type="CDD" id="cd06225">
    <property type="entry name" value="HAMP"/>
    <property type="match status" value="1"/>
</dbReference>
<name>A0A7T0BXW6_9BACT</name>
<evidence type="ECO:0000256" key="6">
    <source>
        <dbReference type="SAM" id="Phobius"/>
    </source>
</evidence>
<dbReference type="AlphaFoldDB" id="A0A7T0BXW6"/>
<accession>A0A7T0BXW6</accession>
<evidence type="ECO:0000256" key="3">
    <source>
        <dbReference type="ARBA" id="ARBA00023224"/>
    </source>
</evidence>
<evidence type="ECO:0000313" key="11">
    <source>
        <dbReference type="Proteomes" id="UP000594688"/>
    </source>
</evidence>
<dbReference type="PROSITE" id="PS50885">
    <property type="entry name" value="HAMP"/>
    <property type="match status" value="2"/>
</dbReference>
<dbReference type="GO" id="GO:0005886">
    <property type="term" value="C:plasma membrane"/>
    <property type="evidence" value="ECO:0007669"/>
    <property type="project" value="UniProtKB-SubCell"/>
</dbReference>
<dbReference type="PANTHER" id="PTHR32089">
    <property type="entry name" value="METHYL-ACCEPTING CHEMOTAXIS PROTEIN MCPB"/>
    <property type="match status" value="1"/>
</dbReference>
<dbReference type="Pfam" id="PF11845">
    <property type="entry name" value="Tll0287-like"/>
    <property type="match status" value="1"/>
</dbReference>
<dbReference type="SMART" id="SM00283">
    <property type="entry name" value="MA"/>
    <property type="match status" value="1"/>
</dbReference>
<evidence type="ECO:0000256" key="5">
    <source>
        <dbReference type="PROSITE-ProRule" id="PRU00284"/>
    </source>
</evidence>
<dbReference type="InterPro" id="IPR021796">
    <property type="entry name" value="Tll0287-like_dom"/>
</dbReference>
<dbReference type="PROSITE" id="PS50192">
    <property type="entry name" value="T_SNARE"/>
    <property type="match status" value="1"/>
</dbReference>
<feature type="transmembrane region" description="Helical" evidence="6">
    <location>
        <begin position="353"/>
        <end position="380"/>
    </location>
</feature>
<reference evidence="10 11" key="1">
    <citation type="submission" date="2020-02" db="EMBL/GenBank/DDBJ databases">
        <title>Genomic and physiological characterization of two novel Nitrospinaceae genera.</title>
        <authorList>
            <person name="Mueller A.J."/>
            <person name="Jung M.-Y."/>
            <person name="Strachan C.R."/>
            <person name="Herbold C.W."/>
            <person name="Kirkegaard R.H."/>
            <person name="Daims H."/>
        </authorList>
    </citation>
    <scope>NUCLEOTIDE SEQUENCE [LARGE SCALE GENOMIC DNA]</scope>
    <source>
        <strain evidence="10">EB</strain>
    </source>
</reference>
<evidence type="ECO:0000259" key="8">
    <source>
        <dbReference type="PROSITE" id="PS50192"/>
    </source>
</evidence>
<gene>
    <name evidence="10" type="ORF">G3M70_14295</name>
</gene>
<dbReference type="PANTHER" id="PTHR32089:SF112">
    <property type="entry name" value="LYSOZYME-LIKE PROTEIN-RELATED"/>
    <property type="match status" value="1"/>
</dbReference>
<comment type="subcellular location">
    <subcellularLocation>
        <location evidence="1">Cell inner membrane</location>
        <topology evidence="1">Multi-pass membrane protein</topology>
    </subcellularLocation>
</comment>
<evidence type="ECO:0000256" key="2">
    <source>
        <dbReference type="ARBA" id="ARBA00022519"/>
    </source>
</evidence>
<dbReference type="Gene3D" id="1.10.287.950">
    <property type="entry name" value="Methyl-accepting chemotaxis protein"/>
    <property type="match status" value="1"/>
</dbReference>
<dbReference type="InterPro" id="IPR000727">
    <property type="entry name" value="T_SNARE_dom"/>
</dbReference>
<feature type="domain" description="Methyl-accepting transducer" evidence="7">
    <location>
        <begin position="548"/>
        <end position="763"/>
    </location>
</feature>